<dbReference type="RefSeq" id="WP_386755103.1">
    <property type="nucleotide sequence ID" value="NZ_JBHSNM010000003.1"/>
</dbReference>
<keyword evidence="2" id="KW-1185">Reference proteome</keyword>
<protein>
    <recommendedName>
        <fullName evidence="3">7-cyano-7-deazaguanine synthase</fullName>
    </recommendedName>
</protein>
<dbReference type="Proteomes" id="UP001596036">
    <property type="component" value="Unassembled WGS sequence"/>
</dbReference>
<evidence type="ECO:0008006" key="3">
    <source>
        <dbReference type="Google" id="ProtNLM"/>
    </source>
</evidence>
<evidence type="ECO:0000313" key="1">
    <source>
        <dbReference type="EMBL" id="MFC5570662.1"/>
    </source>
</evidence>
<comment type="caution">
    <text evidence="1">The sequence shown here is derived from an EMBL/GenBank/DDBJ whole genome shotgun (WGS) entry which is preliminary data.</text>
</comment>
<dbReference type="InterPro" id="IPR014729">
    <property type="entry name" value="Rossmann-like_a/b/a_fold"/>
</dbReference>
<dbReference type="EMBL" id="JBHSNM010000003">
    <property type="protein sequence ID" value="MFC5570662.1"/>
    <property type="molecule type" value="Genomic_DNA"/>
</dbReference>
<evidence type="ECO:0000313" key="2">
    <source>
        <dbReference type="Proteomes" id="UP001596036"/>
    </source>
</evidence>
<dbReference type="Gene3D" id="3.40.50.620">
    <property type="entry name" value="HUPs"/>
    <property type="match status" value="1"/>
</dbReference>
<organism evidence="1 2">
    <name type="scientific">Lysobacter yangpyeongensis</name>
    <dbReference type="NCBI Taxonomy" id="346182"/>
    <lineage>
        <taxon>Bacteria</taxon>
        <taxon>Pseudomonadati</taxon>
        <taxon>Pseudomonadota</taxon>
        <taxon>Gammaproteobacteria</taxon>
        <taxon>Lysobacterales</taxon>
        <taxon>Lysobacteraceae</taxon>
        <taxon>Lysobacter</taxon>
    </lineage>
</organism>
<reference evidence="2" key="1">
    <citation type="journal article" date="2019" name="Int. J. Syst. Evol. Microbiol.">
        <title>The Global Catalogue of Microorganisms (GCM) 10K type strain sequencing project: providing services to taxonomists for standard genome sequencing and annotation.</title>
        <authorList>
            <consortium name="The Broad Institute Genomics Platform"/>
            <consortium name="The Broad Institute Genome Sequencing Center for Infectious Disease"/>
            <person name="Wu L."/>
            <person name="Ma J."/>
        </authorList>
    </citation>
    <scope>NUCLEOTIDE SEQUENCE [LARGE SCALE GENOMIC DNA]</scope>
    <source>
        <strain evidence="2">KACC 11407</strain>
    </source>
</reference>
<dbReference type="SUPFAM" id="SSF52402">
    <property type="entry name" value="Adenine nucleotide alpha hydrolases-like"/>
    <property type="match status" value="1"/>
</dbReference>
<gene>
    <name evidence="1" type="ORF">ACFPN1_11380</name>
</gene>
<name>A0ABW0SNJ7_9GAMM</name>
<accession>A0ABW0SNJ7</accession>
<sequence>MPATPASASDTHVDLLWTGGWDSTFRLLQLLLLQRVPVVPHYLQDPTRPSTPVELQAMARIAAHLCARFPHVRELLRPLRIAHVDTLAIDPDIADALRDIRRRSYIGDQYAWLPMYCRRNGIHGIELGVHIDDKVQALVRPVAAEYAHPAGYRSVRVDPRWAGSSEHRLFGDFGFPLFGIDKVGIDRAADAAGWSEIMEMTWFCHTPVRGKPCGICAPCLYTIEEGLARRVPASRRVVSFFYRRLVLPFKAPLRRMRMSLRERRADRRAA</sequence>
<proteinExistence type="predicted"/>